<dbReference type="OrthoDB" id="420651at2"/>
<proteinExistence type="predicted"/>
<dbReference type="RefSeq" id="WP_132495371.1">
    <property type="nucleotide sequence ID" value="NZ_SMKW01000157.1"/>
</dbReference>
<dbReference type="EMBL" id="SMKW01000157">
    <property type="protein sequence ID" value="TDD33774.1"/>
    <property type="molecule type" value="Genomic_DNA"/>
</dbReference>
<evidence type="ECO:0000259" key="1">
    <source>
        <dbReference type="SMART" id="SM00849"/>
    </source>
</evidence>
<dbReference type="Pfam" id="PF00753">
    <property type="entry name" value="Lactamase_B"/>
    <property type="match status" value="1"/>
</dbReference>
<comment type="caution">
    <text evidence="2">The sequence shown here is derived from an EMBL/GenBank/DDBJ whole genome shotgun (WGS) entry which is preliminary data.</text>
</comment>
<sequence length="280" mass="30685">MTQNQATRQLGLQESVQEAGTAAFGGYGMAQATHLFAREVPAPQRAEAIEVAPRTWFLRLGIVNAGLFATDEGLVLVDCGCAGDGPELLRAVRECSDLPLHTVVLTHGHVDHAFGLWSLLEAGERPRVVAHENITAHYERYAKTHGLNTAINFQVPGENGKAWPQDRGDFLWPDTVFRDTLELVVGDERFVLRHAKGETDDAVWLWAPERGVIAAGDLVTGYLPNCGNPRKVQRFAEEWADAAEEMAARDAEIVLPGHGEVVRGAEAIRDELTTMAAYLR</sequence>
<dbReference type="SUPFAM" id="SSF56281">
    <property type="entry name" value="Metallo-hydrolase/oxidoreductase"/>
    <property type="match status" value="1"/>
</dbReference>
<evidence type="ECO:0000313" key="2">
    <source>
        <dbReference type="EMBL" id="TDD33774.1"/>
    </source>
</evidence>
<dbReference type="GO" id="GO:0016787">
    <property type="term" value="F:hydrolase activity"/>
    <property type="evidence" value="ECO:0007669"/>
    <property type="project" value="UniProtKB-KW"/>
</dbReference>
<dbReference type="InterPro" id="IPR036866">
    <property type="entry name" value="RibonucZ/Hydroxyglut_hydro"/>
</dbReference>
<keyword evidence="2" id="KW-0378">Hydrolase</keyword>
<feature type="non-terminal residue" evidence="2">
    <location>
        <position position="280"/>
    </location>
</feature>
<keyword evidence="3" id="KW-1185">Reference proteome</keyword>
<organism evidence="2 3">
    <name type="scientific">Saccharopolyspora elongata</name>
    <dbReference type="NCBI Taxonomy" id="2530387"/>
    <lineage>
        <taxon>Bacteria</taxon>
        <taxon>Bacillati</taxon>
        <taxon>Actinomycetota</taxon>
        <taxon>Actinomycetes</taxon>
        <taxon>Pseudonocardiales</taxon>
        <taxon>Pseudonocardiaceae</taxon>
        <taxon>Saccharopolyspora</taxon>
    </lineage>
</organism>
<reference evidence="2 3" key="1">
    <citation type="submission" date="2019-03" db="EMBL/GenBank/DDBJ databases">
        <title>Draft genome sequences of novel Actinobacteria.</title>
        <authorList>
            <person name="Sahin N."/>
            <person name="Ay H."/>
            <person name="Saygin H."/>
        </authorList>
    </citation>
    <scope>NUCLEOTIDE SEQUENCE [LARGE SCALE GENOMIC DNA]</scope>
    <source>
        <strain evidence="2 3">7K502</strain>
    </source>
</reference>
<dbReference type="Gene3D" id="3.60.15.10">
    <property type="entry name" value="Ribonuclease Z/Hydroxyacylglutathione hydrolase-like"/>
    <property type="match status" value="1"/>
</dbReference>
<gene>
    <name evidence="2" type="ORF">E1288_45185</name>
</gene>
<protein>
    <submittedName>
        <fullName evidence="2">MBL fold metallo-hydrolase</fullName>
    </submittedName>
</protein>
<feature type="domain" description="Metallo-beta-lactamase" evidence="1">
    <location>
        <begin position="62"/>
        <end position="258"/>
    </location>
</feature>
<dbReference type="SMART" id="SM00849">
    <property type="entry name" value="Lactamase_B"/>
    <property type="match status" value="1"/>
</dbReference>
<dbReference type="PANTHER" id="PTHR42951:SF4">
    <property type="entry name" value="ACYL-COENZYME A THIOESTERASE MBLAC2"/>
    <property type="match status" value="1"/>
</dbReference>
<dbReference type="InterPro" id="IPR001279">
    <property type="entry name" value="Metallo-B-lactamas"/>
</dbReference>
<name>A0A4R4XRN6_9PSEU</name>
<accession>A0A4R4XRN6</accession>
<dbReference type="AlphaFoldDB" id="A0A4R4XRN6"/>
<evidence type="ECO:0000313" key="3">
    <source>
        <dbReference type="Proteomes" id="UP000294947"/>
    </source>
</evidence>
<dbReference type="Proteomes" id="UP000294947">
    <property type="component" value="Unassembled WGS sequence"/>
</dbReference>
<dbReference type="InterPro" id="IPR050855">
    <property type="entry name" value="NDM-1-like"/>
</dbReference>
<dbReference type="PANTHER" id="PTHR42951">
    <property type="entry name" value="METALLO-BETA-LACTAMASE DOMAIN-CONTAINING"/>
    <property type="match status" value="1"/>
</dbReference>